<dbReference type="Proteomes" id="UP001301769">
    <property type="component" value="Unassembled WGS sequence"/>
</dbReference>
<keyword evidence="10" id="KW-1185">Reference proteome</keyword>
<feature type="region of interest" description="Disordered" evidence="6">
    <location>
        <begin position="300"/>
        <end position="355"/>
    </location>
</feature>
<organism evidence="9 10">
    <name type="scientific">Rhypophila decipiens</name>
    <dbReference type="NCBI Taxonomy" id="261697"/>
    <lineage>
        <taxon>Eukaryota</taxon>
        <taxon>Fungi</taxon>
        <taxon>Dikarya</taxon>
        <taxon>Ascomycota</taxon>
        <taxon>Pezizomycotina</taxon>
        <taxon>Sordariomycetes</taxon>
        <taxon>Sordariomycetidae</taxon>
        <taxon>Sordariales</taxon>
        <taxon>Naviculisporaceae</taxon>
        <taxon>Rhypophila</taxon>
    </lineage>
</organism>
<comment type="caution">
    <text evidence="9">The sequence shown here is derived from an EMBL/GenBank/DDBJ whole genome shotgun (WGS) entry which is preliminary data.</text>
</comment>
<dbReference type="AlphaFoldDB" id="A0AAN6YEQ4"/>
<dbReference type="InterPro" id="IPR052337">
    <property type="entry name" value="SAT4-like"/>
</dbReference>
<evidence type="ECO:0000256" key="1">
    <source>
        <dbReference type="ARBA" id="ARBA00004141"/>
    </source>
</evidence>
<dbReference type="Pfam" id="PF20684">
    <property type="entry name" value="Fung_rhodopsin"/>
    <property type="match status" value="1"/>
</dbReference>
<feature type="transmembrane region" description="Helical" evidence="7">
    <location>
        <begin position="266"/>
        <end position="284"/>
    </location>
</feature>
<evidence type="ECO:0000256" key="6">
    <source>
        <dbReference type="SAM" id="MobiDB-lite"/>
    </source>
</evidence>
<proteinExistence type="inferred from homology"/>
<keyword evidence="3 7" id="KW-1133">Transmembrane helix</keyword>
<feature type="domain" description="Rhodopsin" evidence="8">
    <location>
        <begin position="39"/>
        <end position="285"/>
    </location>
</feature>
<dbReference type="InterPro" id="IPR049326">
    <property type="entry name" value="Rhodopsin_dom_fungi"/>
</dbReference>
<dbReference type="PANTHER" id="PTHR33048">
    <property type="entry name" value="PTH11-LIKE INTEGRAL MEMBRANE PROTEIN (AFU_ORTHOLOGUE AFUA_5G11245)"/>
    <property type="match status" value="1"/>
</dbReference>
<feature type="transmembrane region" description="Helical" evidence="7">
    <location>
        <begin position="20"/>
        <end position="43"/>
    </location>
</feature>
<evidence type="ECO:0000256" key="4">
    <source>
        <dbReference type="ARBA" id="ARBA00023136"/>
    </source>
</evidence>
<comment type="subcellular location">
    <subcellularLocation>
        <location evidence="1">Membrane</location>
        <topology evidence="1">Multi-pass membrane protein</topology>
    </subcellularLocation>
</comment>
<keyword evidence="2 7" id="KW-0812">Transmembrane</keyword>
<feature type="compositionally biased region" description="Polar residues" evidence="6">
    <location>
        <begin position="300"/>
        <end position="332"/>
    </location>
</feature>
<keyword evidence="4 7" id="KW-0472">Membrane</keyword>
<evidence type="ECO:0000256" key="5">
    <source>
        <dbReference type="ARBA" id="ARBA00038359"/>
    </source>
</evidence>
<name>A0AAN6YEQ4_9PEZI</name>
<gene>
    <name evidence="9" type="ORF">QBC37DRAFT_337897</name>
</gene>
<dbReference type="PANTHER" id="PTHR33048:SF47">
    <property type="entry name" value="INTEGRAL MEMBRANE PROTEIN-RELATED"/>
    <property type="match status" value="1"/>
</dbReference>
<reference evidence="9" key="2">
    <citation type="submission" date="2023-05" db="EMBL/GenBank/DDBJ databases">
        <authorList>
            <consortium name="Lawrence Berkeley National Laboratory"/>
            <person name="Steindorff A."/>
            <person name="Hensen N."/>
            <person name="Bonometti L."/>
            <person name="Westerberg I."/>
            <person name="Brannstrom I.O."/>
            <person name="Guillou S."/>
            <person name="Cros-Aarteil S."/>
            <person name="Calhoun S."/>
            <person name="Haridas S."/>
            <person name="Kuo A."/>
            <person name="Mondo S."/>
            <person name="Pangilinan J."/>
            <person name="Riley R."/>
            <person name="Labutti K."/>
            <person name="Andreopoulos B."/>
            <person name="Lipzen A."/>
            <person name="Chen C."/>
            <person name="Yanf M."/>
            <person name="Daum C."/>
            <person name="Ng V."/>
            <person name="Clum A."/>
            <person name="Ohm R."/>
            <person name="Martin F."/>
            <person name="Silar P."/>
            <person name="Natvig D."/>
            <person name="Lalanne C."/>
            <person name="Gautier V."/>
            <person name="Ament-Velasquez S.L."/>
            <person name="Kruys A."/>
            <person name="Hutchinson M.I."/>
            <person name="Powell A.J."/>
            <person name="Barry K."/>
            <person name="Miller A.N."/>
            <person name="Grigoriev I.V."/>
            <person name="Debuchy R."/>
            <person name="Gladieux P."/>
            <person name="Thoren M.H."/>
            <person name="Johannesson H."/>
        </authorList>
    </citation>
    <scope>NUCLEOTIDE SEQUENCE</scope>
    <source>
        <strain evidence="9">PSN293</strain>
    </source>
</reference>
<evidence type="ECO:0000259" key="8">
    <source>
        <dbReference type="Pfam" id="PF20684"/>
    </source>
</evidence>
<feature type="transmembrane region" description="Helical" evidence="7">
    <location>
        <begin position="97"/>
        <end position="124"/>
    </location>
</feature>
<protein>
    <recommendedName>
        <fullName evidence="8">Rhodopsin domain-containing protein</fullName>
    </recommendedName>
</protein>
<evidence type="ECO:0000256" key="3">
    <source>
        <dbReference type="ARBA" id="ARBA00022989"/>
    </source>
</evidence>
<evidence type="ECO:0000313" key="10">
    <source>
        <dbReference type="Proteomes" id="UP001301769"/>
    </source>
</evidence>
<comment type="similarity">
    <text evidence="5">Belongs to the SAT4 family.</text>
</comment>
<evidence type="ECO:0000256" key="7">
    <source>
        <dbReference type="SAM" id="Phobius"/>
    </source>
</evidence>
<feature type="transmembrane region" description="Helical" evidence="7">
    <location>
        <begin position="55"/>
        <end position="77"/>
    </location>
</feature>
<feature type="transmembrane region" description="Helical" evidence="7">
    <location>
        <begin position="224"/>
        <end position="246"/>
    </location>
</feature>
<feature type="transmembrane region" description="Helical" evidence="7">
    <location>
        <begin position="136"/>
        <end position="158"/>
    </location>
</feature>
<sequence>MTSPASKAVEPPLDYSNDIVPMTISSSILLALATIAVALRFFSKRLIRTAWQLDDYLALLGLIFHHGLFISSAVSVIRGGIGRDIRLVMAEDPENIVILFKSFFASEIMYGLSCTTVKLSVLAFYHRIFPTRTVKLGCYVLGGMSIAWTVAVEIVVMLQCRPLQAFWYIELKELPTTQCIDIVLFFLANSSVNTVIDLAILMLPIREIAMLHTSRNKKIGIASVFLLGGIACAASLTRTILKGIIYREGVTNFTKQTSTSGTATVIEVYVAIIGACLPTLVPVYRQLRYGDPLKTGSIRSNTHGYYANQNSNRGASNNRLGKNKPLSSSDTIGGTASGVGAGQGSFDRLHDNDDF</sequence>
<feature type="non-terminal residue" evidence="9">
    <location>
        <position position="355"/>
    </location>
</feature>
<feature type="transmembrane region" description="Helical" evidence="7">
    <location>
        <begin position="182"/>
        <end position="203"/>
    </location>
</feature>
<evidence type="ECO:0000256" key="2">
    <source>
        <dbReference type="ARBA" id="ARBA00022692"/>
    </source>
</evidence>
<dbReference type="GO" id="GO:0016020">
    <property type="term" value="C:membrane"/>
    <property type="evidence" value="ECO:0007669"/>
    <property type="project" value="UniProtKB-SubCell"/>
</dbReference>
<accession>A0AAN6YEQ4</accession>
<dbReference type="EMBL" id="MU858068">
    <property type="protein sequence ID" value="KAK4216500.1"/>
    <property type="molecule type" value="Genomic_DNA"/>
</dbReference>
<evidence type="ECO:0000313" key="9">
    <source>
        <dbReference type="EMBL" id="KAK4216500.1"/>
    </source>
</evidence>
<reference evidence="9" key="1">
    <citation type="journal article" date="2023" name="Mol. Phylogenet. Evol.">
        <title>Genome-scale phylogeny and comparative genomics of the fungal order Sordariales.</title>
        <authorList>
            <person name="Hensen N."/>
            <person name="Bonometti L."/>
            <person name="Westerberg I."/>
            <person name="Brannstrom I.O."/>
            <person name="Guillou S."/>
            <person name="Cros-Aarteil S."/>
            <person name="Calhoun S."/>
            <person name="Haridas S."/>
            <person name="Kuo A."/>
            <person name="Mondo S."/>
            <person name="Pangilinan J."/>
            <person name="Riley R."/>
            <person name="LaButti K."/>
            <person name="Andreopoulos B."/>
            <person name="Lipzen A."/>
            <person name="Chen C."/>
            <person name="Yan M."/>
            <person name="Daum C."/>
            <person name="Ng V."/>
            <person name="Clum A."/>
            <person name="Steindorff A."/>
            <person name="Ohm R.A."/>
            <person name="Martin F."/>
            <person name="Silar P."/>
            <person name="Natvig D.O."/>
            <person name="Lalanne C."/>
            <person name="Gautier V."/>
            <person name="Ament-Velasquez S.L."/>
            <person name="Kruys A."/>
            <person name="Hutchinson M.I."/>
            <person name="Powell A.J."/>
            <person name="Barry K."/>
            <person name="Miller A.N."/>
            <person name="Grigoriev I.V."/>
            <person name="Debuchy R."/>
            <person name="Gladieux P."/>
            <person name="Hiltunen Thoren M."/>
            <person name="Johannesson H."/>
        </authorList>
    </citation>
    <scope>NUCLEOTIDE SEQUENCE</scope>
    <source>
        <strain evidence="9">PSN293</strain>
    </source>
</reference>